<organism evidence="2 3">
    <name type="scientific">Streptomyces chilikensis</name>
    <dbReference type="NCBI Taxonomy" id="1194079"/>
    <lineage>
        <taxon>Bacteria</taxon>
        <taxon>Bacillati</taxon>
        <taxon>Actinomycetota</taxon>
        <taxon>Actinomycetes</taxon>
        <taxon>Kitasatosporales</taxon>
        <taxon>Streptomycetaceae</taxon>
        <taxon>Streptomyces</taxon>
    </lineage>
</organism>
<sequence>MTRCVLILTVALVFGAVDAMPVPAAGSPPPRITIPDRRAGVSGMRFLSTRLSQVAGPPIGGPAAARGRRRGP</sequence>
<name>A0ABV3ERH5_9ACTN</name>
<gene>
    <name evidence="2" type="ORF">AB0D95_15890</name>
</gene>
<protein>
    <recommendedName>
        <fullName evidence="4">Secreted protein</fullName>
    </recommendedName>
</protein>
<keyword evidence="1" id="KW-0732">Signal</keyword>
<proteinExistence type="predicted"/>
<evidence type="ECO:0008006" key="4">
    <source>
        <dbReference type="Google" id="ProtNLM"/>
    </source>
</evidence>
<evidence type="ECO:0000256" key="1">
    <source>
        <dbReference type="SAM" id="SignalP"/>
    </source>
</evidence>
<keyword evidence="3" id="KW-1185">Reference proteome</keyword>
<accession>A0ABV3ERH5</accession>
<dbReference type="RefSeq" id="WP_359272976.1">
    <property type="nucleotide sequence ID" value="NZ_JBEZNA010000033.1"/>
</dbReference>
<feature type="signal peptide" evidence="1">
    <location>
        <begin position="1"/>
        <end position="19"/>
    </location>
</feature>
<reference evidence="2 3" key="1">
    <citation type="submission" date="2024-06" db="EMBL/GenBank/DDBJ databases">
        <title>The Natural Products Discovery Center: Release of the First 8490 Sequenced Strains for Exploring Actinobacteria Biosynthetic Diversity.</title>
        <authorList>
            <person name="Kalkreuter E."/>
            <person name="Kautsar S.A."/>
            <person name="Yang D."/>
            <person name="Bader C.D."/>
            <person name="Teijaro C.N."/>
            <person name="Fluegel L."/>
            <person name="Davis C.M."/>
            <person name="Simpson J.R."/>
            <person name="Lauterbach L."/>
            <person name="Steele A.D."/>
            <person name="Gui C."/>
            <person name="Meng S."/>
            <person name="Li G."/>
            <person name="Viehrig K."/>
            <person name="Ye F."/>
            <person name="Su P."/>
            <person name="Kiefer A.F."/>
            <person name="Nichols A."/>
            <person name="Cepeda A.J."/>
            <person name="Yan W."/>
            <person name="Fan B."/>
            <person name="Jiang Y."/>
            <person name="Adhikari A."/>
            <person name="Zheng C.-J."/>
            <person name="Schuster L."/>
            <person name="Cowan T.M."/>
            <person name="Smanski M.J."/>
            <person name="Chevrette M.G."/>
            <person name="De Carvalho L.P.S."/>
            <person name="Shen B."/>
        </authorList>
    </citation>
    <scope>NUCLEOTIDE SEQUENCE [LARGE SCALE GENOMIC DNA]</scope>
    <source>
        <strain evidence="2 3">NPDC048117</strain>
    </source>
</reference>
<evidence type="ECO:0000313" key="3">
    <source>
        <dbReference type="Proteomes" id="UP001551584"/>
    </source>
</evidence>
<feature type="chain" id="PRO_5046908230" description="Secreted protein" evidence="1">
    <location>
        <begin position="20"/>
        <end position="72"/>
    </location>
</feature>
<dbReference type="Proteomes" id="UP001551584">
    <property type="component" value="Unassembled WGS sequence"/>
</dbReference>
<comment type="caution">
    <text evidence="2">The sequence shown here is derived from an EMBL/GenBank/DDBJ whole genome shotgun (WGS) entry which is preliminary data.</text>
</comment>
<evidence type="ECO:0000313" key="2">
    <source>
        <dbReference type="EMBL" id="MEU9578718.1"/>
    </source>
</evidence>
<dbReference type="EMBL" id="JBEZNA010000033">
    <property type="protein sequence ID" value="MEU9578718.1"/>
    <property type="molecule type" value="Genomic_DNA"/>
</dbReference>